<comment type="similarity">
    <text evidence="1">Belongs to the GST superfamily. NadH family.</text>
</comment>
<gene>
    <name evidence="4" type="ORF">GCM10011396_17350</name>
</gene>
<dbReference type="Gene3D" id="3.40.30.10">
    <property type="entry name" value="Glutaredoxin"/>
    <property type="match status" value="1"/>
</dbReference>
<dbReference type="EC" id="5.99.1.4" evidence="1"/>
<feature type="active site" description="Nucleophile" evidence="2">
    <location>
        <position position="23"/>
    </location>
</feature>
<evidence type="ECO:0000259" key="3">
    <source>
        <dbReference type="Pfam" id="PF01323"/>
    </source>
</evidence>
<dbReference type="GO" id="GO:0018845">
    <property type="term" value="F:2-hydroxychromene-2-carboxylate isomerase activity"/>
    <property type="evidence" value="ECO:0007669"/>
    <property type="project" value="UniProtKB-UniRule"/>
</dbReference>
<keyword evidence="5" id="KW-1185">Reference proteome</keyword>
<dbReference type="EMBL" id="BMED01000001">
    <property type="protein sequence ID" value="GGC70748.1"/>
    <property type="molecule type" value="Genomic_DNA"/>
</dbReference>
<dbReference type="SUPFAM" id="SSF52833">
    <property type="entry name" value="Thioredoxin-like"/>
    <property type="match status" value="1"/>
</dbReference>
<evidence type="ECO:0000313" key="5">
    <source>
        <dbReference type="Proteomes" id="UP000637423"/>
    </source>
</evidence>
<dbReference type="InterPro" id="IPR044087">
    <property type="entry name" value="NahD-like"/>
</dbReference>
<sequence length="221" mass="25376">MAITSATKHSSTLQADWYFDFNSPYAYLQLEQFDCLPSNLEIHLRPIVFGALLGHWEHKGPAEIPEKRKHTYRYSQFRAEQLGIPFRMPPAHPFNPMPMLRLAIAMNSEKALIQKIFRYIWQAGNSMTTAEDWQNLCAHLDIKNADELISQEEVKLQLRANTDRAIAQGVFGIPTFVVDGQLFWGEDATAMLLHHLAHPNWLESQEVQRISNLPVGIVRKI</sequence>
<comment type="caution">
    <text evidence="4">The sequence shown here is derived from an EMBL/GenBank/DDBJ whole genome shotgun (WGS) entry which is preliminary data.</text>
</comment>
<reference evidence="4" key="2">
    <citation type="submission" date="2020-09" db="EMBL/GenBank/DDBJ databases">
        <authorList>
            <person name="Sun Q."/>
            <person name="Zhou Y."/>
        </authorList>
    </citation>
    <scope>NUCLEOTIDE SEQUENCE</scope>
    <source>
        <strain evidence="4">CGMCC 1.10998</strain>
    </source>
</reference>
<dbReference type="InterPro" id="IPR036249">
    <property type="entry name" value="Thioredoxin-like_sf"/>
</dbReference>
<dbReference type="GO" id="GO:1901170">
    <property type="term" value="P:naphthalene catabolic process"/>
    <property type="evidence" value="ECO:0007669"/>
    <property type="project" value="InterPro"/>
</dbReference>
<evidence type="ECO:0000256" key="2">
    <source>
        <dbReference type="PIRSR" id="PIRSR006386-1"/>
    </source>
</evidence>
<accession>A0A916UEJ4</accession>
<proteinExistence type="inferred from homology"/>
<dbReference type="GO" id="GO:0004602">
    <property type="term" value="F:glutathione peroxidase activity"/>
    <property type="evidence" value="ECO:0007669"/>
    <property type="project" value="TreeGrafter"/>
</dbReference>
<protein>
    <recommendedName>
        <fullName evidence="1">2-hydroxychromene-2-carboxylate isomerase</fullName>
        <ecNumber evidence="1">5.99.1.4</ecNumber>
    </recommendedName>
</protein>
<dbReference type="AlphaFoldDB" id="A0A916UEJ4"/>
<dbReference type="CDD" id="cd03022">
    <property type="entry name" value="DsbA_HCCA_Iso"/>
    <property type="match status" value="1"/>
</dbReference>
<dbReference type="PIRSF" id="PIRSF006386">
    <property type="entry name" value="HCCAis_GSTk"/>
    <property type="match status" value="1"/>
</dbReference>
<dbReference type="GO" id="GO:0006749">
    <property type="term" value="P:glutathione metabolic process"/>
    <property type="evidence" value="ECO:0007669"/>
    <property type="project" value="TreeGrafter"/>
</dbReference>
<dbReference type="PANTHER" id="PTHR42943">
    <property type="entry name" value="GLUTATHIONE S-TRANSFERASE KAPPA"/>
    <property type="match status" value="1"/>
</dbReference>
<evidence type="ECO:0000313" key="4">
    <source>
        <dbReference type="EMBL" id="GGC70748.1"/>
    </source>
</evidence>
<dbReference type="InterPro" id="IPR001853">
    <property type="entry name" value="DSBA-like_thioredoxin_dom"/>
</dbReference>
<dbReference type="Proteomes" id="UP000637423">
    <property type="component" value="Unassembled WGS sequence"/>
</dbReference>
<reference evidence="4" key="1">
    <citation type="journal article" date="2014" name="Int. J. Syst. Evol. Microbiol.">
        <title>Complete genome sequence of Corynebacterium casei LMG S-19264T (=DSM 44701T), isolated from a smear-ripened cheese.</title>
        <authorList>
            <consortium name="US DOE Joint Genome Institute (JGI-PGF)"/>
            <person name="Walter F."/>
            <person name="Albersmeier A."/>
            <person name="Kalinowski J."/>
            <person name="Ruckert C."/>
        </authorList>
    </citation>
    <scope>NUCLEOTIDE SEQUENCE</scope>
    <source>
        <strain evidence="4">CGMCC 1.10998</strain>
    </source>
</reference>
<organism evidence="4 5">
    <name type="scientific">Undibacterium terreum</name>
    <dbReference type="NCBI Taxonomy" id="1224302"/>
    <lineage>
        <taxon>Bacteria</taxon>
        <taxon>Pseudomonadati</taxon>
        <taxon>Pseudomonadota</taxon>
        <taxon>Betaproteobacteria</taxon>
        <taxon>Burkholderiales</taxon>
        <taxon>Oxalobacteraceae</taxon>
        <taxon>Undibacterium</taxon>
    </lineage>
</organism>
<dbReference type="InterPro" id="IPR051924">
    <property type="entry name" value="GST_Kappa/NadH"/>
</dbReference>
<dbReference type="Pfam" id="PF01323">
    <property type="entry name" value="DSBA"/>
    <property type="match status" value="1"/>
</dbReference>
<comment type="catalytic activity">
    <reaction evidence="1">
        <text>2-hydroxychromene-2-carboxylate = (3E)-4-(2-hydroxyphenyl)-2-oxobut-3-enoate</text>
        <dbReference type="Rhea" id="RHEA:27401"/>
        <dbReference type="ChEBI" id="CHEBI:59350"/>
        <dbReference type="ChEBI" id="CHEBI:59353"/>
        <dbReference type="EC" id="5.99.1.4"/>
    </reaction>
</comment>
<dbReference type="GO" id="GO:0004364">
    <property type="term" value="F:glutathione transferase activity"/>
    <property type="evidence" value="ECO:0007669"/>
    <property type="project" value="TreeGrafter"/>
</dbReference>
<keyword evidence="1 4" id="KW-0413">Isomerase</keyword>
<evidence type="ECO:0000256" key="1">
    <source>
        <dbReference type="PIRNR" id="PIRNR006386"/>
    </source>
</evidence>
<name>A0A916UEJ4_9BURK</name>
<dbReference type="InterPro" id="IPR014440">
    <property type="entry name" value="HCCAis_GSTk"/>
</dbReference>
<dbReference type="PANTHER" id="PTHR42943:SF2">
    <property type="entry name" value="GLUTATHIONE S-TRANSFERASE KAPPA 1"/>
    <property type="match status" value="1"/>
</dbReference>
<feature type="domain" description="DSBA-like thioredoxin" evidence="3">
    <location>
        <begin position="16"/>
        <end position="196"/>
    </location>
</feature>